<evidence type="ECO:0000313" key="2">
    <source>
        <dbReference type="EMBL" id="EYE93628.1"/>
    </source>
</evidence>
<dbReference type="AlphaFoldDB" id="A0A017S9C1"/>
<sequence length="457" mass="49175">MTSDDQFFFDYLASIPHDVKRYSLQVANSIDRQVDSAATTLRDSLSQQSWLPSSVRPSRKTVDVVPTRSLTGRVQDWVISNRALSAAALAFIGTTCVLYFGNKTLNGKRRKARRAGNGARKEIVVIAGSPHDPMVKSISSDLERRGYIVYITVSSAEEEHVVQSENRIDIRALWLDLTTTPPSPSDIHPSLRGIRSLITQPQFPMPGVPPHTCQLSGLIVIPSSQYEHGPVATISPSAWADTVNTRILSPVLVTQLFLPLLTLRNSPSNIVLAYPSISSSLSAPFAGPEVATARALSGFATSLRTELSLLQNGNVSVVEMKLGNLDLGSSRPQSRVAGTETLGWNAQQRALYGSQYLSSIEQRPVAPAGPSAVRGSPARHLHHAVLEALEPPSKNIFGQKTSKMTVVYAGRGARTYGVIGALAPGGLVGWMLGLRSGYATAGDGMSGSFHEASWEKV</sequence>
<dbReference type="InterPro" id="IPR036291">
    <property type="entry name" value="NAD(P)-bd_dom_sf"/>
</dbReference>
<dbReference type="HOGENOM" id="CLU_022136_0_0_1"/>
<keyword evidence="1" id="KW-0472">Membrane</keyword>
<protein>
    <submittedName>
        <fullName evidence="2">DUF1776-domain-containing protein</fullName>
    </submittedName>
</protein>
<keyword evidence="1" id="KW-1133">Transmembrane helix</keyword>
<dbReference type="EMBL" id="KK088430">
    <property type="protein sequence ID" value="EYE93628.1"/>
    <property type="molecule type" value="Genomic_DNA"/>
</dbReference>
<dbReference type="Pfam" id="PF08643">
    <property type="entry name" value="DUF1776"/>
    <property type="match status" value="1"/>
</dbReference>
<dbReference type="PANTHER" id="PTHR43313:SF1">
    <property type="entry name" value="3BETA-HYDROXYSTEROID DEHYDROGENASE DHS-16"/>
    <property type="match status" value="1"/>
</dbReference>
<dbReference type="OrthoDB" id="5308060at2759"/>
<dbReference type="InterPro" id="IPR013952">
    <property type="entry name" value="DUF1776_fun"/>
</dbReference>
<reference evidence="3" key="1">
    <citation type="journal article" date="2014" name="Nat. Commun.">
        <title>Genomic adaptations of the halophilic Dead Sea filamentous fungus Eurotium rubrum.</title>
        <authorList>
            <person name="Kis-Papo T."/>
            <person name="Weig A.R."/>
            <person name="Riley R."/>
            <person name="Persoh D."/>
            <person name="Salamov A."/>
            <person name="Sun H."/>
            <person name="Lipzen A."/>
            <person name="Wasser S.P."/>
            <person name="Rambold G."/>
            <person name="Grigoriev I.V."/>
            <person name="Nevo E."/>
        </authorList>
    </citation>
    <scope>NUCLEOTIDE SEQUENCE [LARGE SCALE GENOMIC DNA]</scope>
    <source>
        <strain evidence="3">CBS 135680</strain>
    </source>
</reference>
<evidence type="ECO:0000256" key="1">
    <source>
        <dbReference type="SAM" id="Phobius"/>
    </source>
</evidence>
<dbReference type="RefSeq" id="XP_040637316.1">
    <property type="nucleotide sequence ID" value="XM_040782318.1"/>
</dbReference>
<keyword evidence="3" id="KW-1185">Reference proteome</keyword>
<dbReference type="SUPFAM" id="SSF51735">
    <property type="entry name" value="NAD(P)-binding Rossmann-fold domains"/>
    <property type="match status" value="1"/>
</dbReference>
<dbReference type="STRING" id="1388766.A0A017S9C1"/>
<dbReference type="PANTHER" id="PTHR43313">
    <property type="entry name" value="SHORT-CHAIN DEHYDROGENASE/REDUCTASE FAMILY 9C"/>
    <property type="match status" value="1"/>
</dbReference>
<gene>
    <name evidence="2" type="ORF">EURHEDRAFT_414035</name>
</gene>
<dbReference type="GeneID" id="63697442"/>
<name>A0A017S9C1_ASPRC</name>
<keyword evidence="1" id="KW-0812">Transmembrane</keyword>
<dbReference type="Proteomes" id="UP000019804">
    <property type="component" value="Unassembled WGS sequence"/>
</dbReference>
<organism evidence="2 3">
    <name type="scientific">Aspergillus ruber (strain CBS 135680)</name>
    <dbReference type="NCBI Taxonomy" id="1388766"/>
    <lineage>
        <taxon>Eukaryota</taxon>
        <taxon>Fungi</taxon>
        <taxon>Dikarya</taxon>
        <taxon>Ascomycota</taxon>
        <taxon>Pezizomycotina</taxon>
        <taxon>Eurotiomycetes</taxon>
        <taxon>Eurotiomycetidae</taxon>
        <taxon>Eurotiales</taxon>
        <taxon>Aspergillaceae</taxon>
        <taxon>Aspergillus</taxon>
        <taxon>Aspergillus subgen. Aspergillus</taxon>
    </lineage>
</organism>
<proteinExistence type="predicted"/>
<dbReference type="Gene3D" id="3.40.50.720">
    <property type="entry name" value="NAD(P)-binding Rossmann-like Domain"/>
    <property type="match status" value="1"/>
</dbReference>
<feature type="transmembrane region" description="Helical" evidence="1">
    <location>
        <begin position="83"/>
        <end position="101"/>
    </location>
</feature>
<evidence type="ECO:0000313" key="3">
    <source>
        <dbReference type="Proteomes" id="UP000019804"/>
    </source>
</evidence>
<accession>A0A017S9C1</accession>